<comment type="caution">
    <text evidence="2">The sequence shown here is derived from an EMBL/GenBank/DDBJ whole genome shotgun (WGS) entry which is preliminary data.</text>
</comment>
<keyword evidence="3" id="KW-1185">Reference proteome</keyword>
<name>A0A8T8SPK0_9BASI</name>
<proteinExistence type="predicted"/>
<feature type="non-terminal residue" evidence="2">
    <location>
        <position position="106"/>
    </location>
</feature>
<organism evidence="2 3">
    <name type="scientific">Tilletia indica</name>
    <dbReference type="NCBI Taxonomy" id="43049"/>
    <lineage>
        <taxon>Eukaryota</taxon>
        <taxon>Fungi</taxon>
        <taxon>Dikarya</taxon>
        <taxon>Basidiomycota</taxon>
        <taxon>Ustilaginomycotina</taxon>
        <taxon>Exobasidiomycetes</taxon>
        <taxon>Tilletiales</taxon>
        <taxon>Tilletiaceae</taxon>
        <taxon>Tilletia</taxon>
    </lineage>
</organism>
<gene>
    <name evidence="2" type="ORF">A4X13_0g6478</name>
</gene>
<evidence type="ECO:0000256" key="1">
    <source>
        <dbReference type="SAM" id="MobiDB-lite"/>
    </source>
</evidence>
<evidence type="ECO:0000313" key="3">
    <source>
        <dbReference type="Proteomes" id="UP000077521"/>
    </source>
</evidence>
<dbReference type="AlphaFoldDB" id="A0A8T8SPK0"/>
<evidence type="ECO:0000313" key="2">
    <source>
        <dbReference type="EMBL" id="KAE8244579.1"/>
    </source>
</evidence>
<dbReference type="Proteomes" id="UP000077521">
    <property type="component" value="Unassembled WGS sequence"/>
</dbReference>
<feature type="region of interest" description="Disordered" evidence="1">
    <location>
        <begin position="60"/>
        <end position="106"/>
    </location>
</feature>
<reference evidence="2" key="2">
    <citation type="journal article" date="2019" name="IMA Fungus">
        <title>Genome sequencing and comparison of five Tilletia species to identify candidate genes for the detection of regulated species infecting wheat.</title>
        <authorList>
            <person name="Nguyen H.D.T."/>
            <person name="Sultana T."/>
            <person name="Kesanakurti P."/>
            <person name="Hambleton S."/>
        </authorList>
    </citation>
    <scope>NUCLEOTIDE SEQUENCE</scope>
    <source>
        <strain evidence="2">DAOMC 236416</strain>
    </source>
</reference>
<feature type="region of interest" description="Disordered" evidence="1">
    <location>
        <begin position="1"/>
        <end position="39"/>
    </location>
</feature>
<accession>A0A8T8SPK0</accession>
<sequence>MAARKADDLPQTLLEGNAGWKRNAETPNEQLGEDRNALSSDAEATELLDVLAGISLGLSRTVSAPSTSRLPLSSPMSSMSGSPAYSKALRPRPDHRKDGAATGPCP</sequence>
<feature type="compositionally biased region" description="Low complexity" evidence="1">
    <location>
        <begin position="63"/>
        <end position="86"/>
    </location>
</feature>
<protein>
    <submittedName>
        <fullName evidence="2">Uncharacterized protein</fullName>
    </submittedName>
</protein>
<dbReference type="EMBL" id="LWDF02000622">
    <property type="protein sequence ID" value="KAE8244579.1"/>
    <property type="molecule type" value="Genomic_DNA"/>
</dbReference>
<reference evidence="2" key="1">
    <citation type="submission" date="2016-04" db="EMBL/GenBank/DDBJ databases">
        <authorList>
            <person name="Nguyen H.D."/>
            <person name="Samba Siva P."/>
            <person name="Cullis J."/>
            <person name="Levesque C.A."/>
            <person name="Hambleton S."/>
        </authorList>
    </citation>
    <scope>NUCLEOTIDE SEQUENCE</scope>
    <source>
        <strain evidence="2">DAOMC 236416</strain>
    </source>
</reference>